<evidence type="ECO:0000256" key="1">
    <source>
        <dbReference type="ARBA" id="ARBA00001966"/>
    </source>
</evidence>
<dbReference type="Pfam" id="PF13353">
    <property type="entry name" value="Fer4_12"/>
    <property type="match status" value="1"/>
</dbReference>
<comment type="caution">
    <text evidence="13">The sequence shown here is derived from an EMBL/GenBank/DDBJ whole genome shotgun (WGS) entry which is preliminary data.</text>
</comment>
<dbReference type="NCBIfam" id="TIGR02491">
    <property type="entry name" value="NrdG"/>
    <property type="match status" value="1"/>
</dbReference>
<dbReference type="GO" id="GO:0051539">
    <property type="term" value="F:4 iron, 4 sulfur cluster binding"/>
    <property type="evidence" value="ECO:0007669"/>
    <property type="project" value="UniProtKB-KW"/>
</dbReference>
<dbReference type="InterPro" id="IPR001989">
    <property type="entry name" value="Radical_activat_CS"/>
</dbReference>
<evidence type="ECO:0000256" key="6">
    <source>
        <dbReference type="ARBA" id="ARBA00022691"/>
    </source>
</evidence>
<dbReference type="InterPro" id="IPR034457">
    <property type="entry name" value="Organic_radical-activating"/>
</dbReference>
<keyword evidence="14" id="KW-1185">Reference proteome</keyword>
<reference evidence="13 14" key="1">
    <citation type="submission" date="2013-04" db="EMBL/GenBank/DDBJ databases">
        <title>The Genome Sequence of Propionimicrobium lymphophilum ACS-093-V-SCH5.</title>
        <authorList>
            <consortium name="The Broad Institute Genomics Platform"/>
            <person name="Earl A."/>
            <person name="Ward D."/>
            <person name="Feldgarden M."/>
            <person name="Gevers D."/>
            <person name="Saerens B."/>
            <person name="Vaneechoutte M."/>
            <person name="Walker B."/>
            <person name="Young S."/>
            <person name="Zeng Q."/>
            <person name="Gargeya S."/>
            <person name="Fitzgerald M."/>
            <person name="Haas B."/>
            <person name="Abouelleil A."/>
            <person name="Allen A.W."/>
            <person name="Alvarado L."/>
            <person name="Arachchi H.M."/>
            <person name="Berlin A.M."/>
            <person name="Chapman S.B."/>
            <person name="Gainer-Dewar J."/>
            <person name="Goldberg J."/>
            <person name="Griggs A."/>
            <person name="Gujja S."/>
            <person name="Hansen M."/>
            <person name="Howarth C."/>
            <person name="Imamovic A."/>
            <person name="Ireland A."/>
            <person name="Larimer J."/>
            <person name="McCowan C."/>
            <person name="Murphy C."/>
            <person name="Pearson M."/>
            <person name="Poon T.W."/>
            <person name="Priest M."/>
            <person name="Roberts A."/>
            <person name="Saif S."/>
            <person name="Shea T."/>
            <person name="Sisk P."/>
            <person name="Sykes S."/>
            <person name="Wortman J."/>
            <person name="Nusbaum C."/>
            <person name="Birren B."/>
        </authorList>
    </citation>
    <scope>NUCLEOTIDE SEQUENCE [LARGE SCALE GENOMIC DNA]</scope>
    <source>
        <strain evidence="13 14">ACS-093-V-SCH5</strain>
    </source>
</reference>
<dbReference type="PANTHER" id="PTHR30352">
    <property type="entry name" value="PYRUVATE FORMATE-LYASE-ACTIVATING ENZYME"/>
    <property type="match status" value="1"/>
</dbReference>
<keyword evidence="8 12" id="KW-0560">Oxidoreductase</keyword>
<evidence type="ECO:0000256" key="2">
    <source>
        <dbReference type="ARBA" id="ARBA00003852"/>
    </source>
</evidence>
<dbReference type="EC" id="1.97.1.-" evidence="12"/>
<dbReference type="PATRIC" id="fig|883161.3.peg.1876"/>
<accession>S2W1W0</accession>
<comment type="catalytic activity">
    <reaction evidence="11">
        <text>glycyl-[protein] + reduced [flavodoxin] + S-adenosyl-L-methionine = glycin-2-yl radical-[protein] + semiquinone [flavodoxin] + 5'-deoxyadenosine + L-methionine + H(+)</text>
        <dbReference type="Rhea" id="RHEA:61976"/>
        <dbReference type="Rhea" id="RHEA-COMP:10622"/>
        <dbReference type="Rhea" id="RHEA-COMP:14480"/>
        <dbReference type="Rhea" id="RHEA-COMP:15993"/>
        <dbReference type="Rhea" id="RHEA-COMP:15994"/>
        <dbReference type="ChEBI" id="CHEBI:15378"/>
        <dbReference type="ChEBI" id="CHEBI:17319"/>
        <dbReference type="ChEBI" id="CHEBI:29947"/>
        <dbReference type="ChEBI" id="CHEBI:32722"/>
        <dbReference type="ChEBI" id="CHEBI:57618"/>
        <dbReference type="ChEBI" id="CHEBI:57844"/>
        <dbReference type="ChEBI" id="CHEBI:59789"/>
        <dbReference type="ChEBI" id="CHEBI:140311"/>
    </reaction>
</comment>
<name>S2W1W0_9ACTN</name>
<dbReference type="PIRSF" id="PIRSF000368">
    <property type="entry name" value="NrdG"/>
    <property type="match status" value="1"/>
</dbReference>
<dbReference type="AlphaFoldDB" id="S2W1W0"/>
<comment type="function">
    <text evidence="2 12">Activation of anaerobic ribonucleoside-triphosphate reductase under anaerobic conditions by generation of an organic free radical, using S-adenosylmethionine and reduced flavodoxin as cosubstrates to produce 5'-deoxy-adenosine.</text>
</comment>
<dbReference type="InterPro" id="IPR058240">
    <property type="entry name" value="rSAM_sf"/>
</dbReference>
<evidence type="ECO:0000313" key="14">
    <source>
        <dbReference type="Proteomes" id="UP000014417"/>
    </source>
</evidence>
<evidence type="ECO:0000256" key="10">
    <source>
        <dbReference type="ARBA" id="ARBA00023014"/>
    </source>
</evidence>
<dbReference type="Gene3D" id="3.20.20.70">
    <property type="entry name" value="Aldolase class I"/>
    <property type="match status" value="1"/>
</dbReference>
<protein>
    <recommendedName>
        <fullName evidence="4 12">Anaerobic ribonucleoside-triphosphate reductase-activating protein</fullName>
        <ecNumber evidence="12">1.97.1.-</ecNumber>
    </recommendedName>
</protein>
<dbReference type="InterPro" id="IPR012837">
    <property type="entry name" value="NrdG"/>
</dbReference>
<evidence type="ECO:0000256" key="9">
    <source>
        <dbReference type="ARBA" id="ARBA00023004"/>
    </source>
</evidence>
<dbReference type="SFLD" id="SFLDG01063">
    <property type="entry name" value="activating_enzymes__group_1"/>
    <property type="match status" value="1"/>
</dbReference>
<dbReference type="PANTHER" id="PTHR30352:SF2">
    <property type="entry name" value="ANAEROBIC RIBONUCLEOSIDE-TRIPHOSPHATE REDUCTASE-ACTIVATING PROTEIN"/>
    <property type="match status" value="1"/>
</dbReference>
<dbReference type="GO" id="GO:0046872">
    <property type="term" value="F:metal ion binding"/>
    <property type="evidence" value="ECO:0007669"/>
    <property type="project" value="UniProtKB-KW"/>
</dbReference>
<organism evidence="13 14">
    <name type="scientific">Propionimicrobium lymphophilum ACS-093-V-SCH5</name>
    <dbReference type="NCBI Taxonomy" id="883161"/>
    <lineage>
        <taxon>Bacteria</taxon>
        <taxon>Bacillati</taxon>
        <taxon>Actinomycetota</taxon>
        <taxon>Actinomycetes</taxon>
        <taxon>Propionibacteriales</taxon>
        <taxon>Propionibacteriaceae</taxon>
        <taxon>Propionimicrobium</taxon>
    </lineage>
</organism>
<comment type="cofactor">
    <cofactor evidence="1">
        <name>[4Fe-4S] cluster</name>
        <dbReference type="ChEBI" id="CHEBI:49883"/>
    </cofactor>
</comment>
<gene>
    <name evidence="13" type="ORF">HMPREF9306_01889</name>
</gene>
<evidence type="ECO:0000313" key="13">
    <source>
        <dbReference type="EMBL" id="EPD32320.1"/>
    </source>
</evidence>
<keyword evidence="10" id="KW-0411">Iron-sulfur</keyword>
<dbReference type="SFLD" id="SFLDG01066">
    <property type="entry name" value="organic_radical-activating_enz"/>
    <property type="match status" value="1"/>
</dbReference>
<keyword evidence="9" id="KW-0408">Iron</keyword>
<dbReference type="GO" id="GO:0004748">
    <property type="term" value="F:ribonucleoside-diphosphate reductase activity, thioredoxin disulfide as acceptor"/>
    <property type="evidence" value="ECO:0007669"/>
    <property type="project" value="TreeGrafter"/>
</dbReference>
<sequence length="177" mass="18998">MVKIRVAGTLSDSIVDGPGLRYVVFTQGCPLACKGCHNPATWDNNGGKELDVEQICADMFANPMLTGLTLSGGEPSLQAGACALLAKAAKSRGMSVWSYSGYRIERLLERSRTQPDILAWLNALDVLVDGPFVLAKRTLSLPWRGSTNQRLIDVPATLLAGVAVECAKTNIESYSQN</sequence>
<dbReference type="Proteomes" id="UP000014417">
    <property type="component" value="Unassembled WGS sequence"/>
</dbReference>
<dbReference type="STRING" id="883161.HMPREF9306_01889"/>
<evidence type="ECO:0000256" key="4">
    <source>
        <dbReference type="ARBA" id="ARBA00014281"/>
    </source>
</evidence>
<evidence type="ECO:0000256" key="5">
    <source>
        <dbReference type="ARBA" id="ARBA00022485"/>
    </source>
</evidence>
<proteinExistence type="inferred from homology"/>
<evidence type="ECO:0000256" key="8">
    <source>
        <dbReference type="ARBA" id="ARBA00023002"/>
    </source>
</evidence>
<dbReference type="InterPro" id="IPR007197">
    <property type="entry name" value="rSAM"/>
</dbReference>
<dbReference type="SUPFAM" id="SSF102114">
    <property type="entry name" value="Radical SAM enzymes"/>
    <property type="match status" value="1"/>
</dbReference>
<dbReference type="EMBL" id="AGZR01000009">
    <property type="protein sequence ID" value="EPD32320.1"/>
    <property type="molecule type" value="Genomic_DNA"/>
</dbReference>
<evidence type="ECO:0000256" key="7">
    <source>
        <dbReference type="ARBA" id="ARBA00022723"/>
    </source>
</evidence>
<evidence type="ECO:0000256" key="3">
    <source>
        <dbReference type="ARBA" id="ARBA00009777"/>
    </source>
</evidence>
<keyword evidence="5" id="KW-0004">4Fe-4S</keyword>
<keyword evidence="6" id="KW-0949">S-adenosyl-L-methionine</keyword>
<comment type="similarity">
    <text evidence="3 12">Belongs to the organic radical-activating enzymes family.</text>
</comment>
<evidence type="ECO:0000256" key="11">
    <source>
        <dbReference type="ARBA" id="ARBA00047365"/>
    </source>
</evidence>
<evidence type="ECO:0000256" key="12">
    <source>
        <dbReference type="PIRNR" id="PIRNR000368"/>
    </source>
</evidence>
<keyword evidence="7" id="KW-0479">Metal-binding</keyword>
<dbReference type="SFLD" id="SFLDF00299">
    <property type="entry name" value="anaerobic_ribonucleoside-triph"/>
    <property type="match status" value="1"/>
</dbReference>
<dbReference type="InterPro" id="IPR013785">
    <property type="entry name" value="Aldolase_TIM"/>
</dbReference>
<dbReference type="PROSITE" id="PS01087">
    <property type="entry name" value="RADICAL_ACTIVATING"/>
    <property type="match status" value="1"/>
</dbReference>
<dbReference type="SFLD" id="SFLDS00029">
    <property type="entry name" value="Radical_SAM"/>
    <property type="match status" value="1"/>
</dbReference>
<dbReference type="HOGENOM" id="CLU_089926_0_0_11"/>
<dbReference type="GO" id="GO:0043365">
    <property type="term" value="F:[formate-C-acetyltransferase]-activating enzyme activity"/>
    <property type="evidence" value="ECO:0007669"/>
    <property type="project" value="InterPro"/>
</dbReference>